<dbReference type="Proteomes" id="UP000696485">
    <property type="component" value="Unassembled WGS sequence"/>
</dbReference>
<gene>
    <name evidence="1" type="ORF">BG006_007783</name>
</gene>
<sequence>MPGTMPPTNIHQPLAYPPRARQKIHRYFIARRTKGTRPDFVMANHLRGEEDKYILLVTIRFFRLTNALLTAVFENFPRLRTLNLEDVPYEIDGSPLPTHAKVTTLVFVHGMVPRAMAYALPILESLTIKADDQPRDIVCPSFTIDRGLFERFVMFSQNLKTVRLERIVLQGRFTPMEHKGVTKVYMTQGVNAIDYFPYAAFYVLEG</sequence>
<name>A0A9P5SJB3_9FUNG</name>
<dbReference type="EMBL" id="JAAAUY010000501">
    <property type="protein sequence ID" value="KAF9329140.1"/>
    <property type="molecule type" value="Genomic_DNA"/>
</dbReference>
<protein>
    <submittedName>
        <fullName evidence="1">Uncharacterized protein</fullName>
    </submittedName>
</protein>
<organism evidence="1 2">
    <name type="scientific">Podila minutissima</name>
    <dbReference type="NCBI Taxonomy" id="64525"/>
    <lineage>
        <taxon>Eukaryota</taxon>
        <taxon>Fungi</taxon>
        <taxon>Fungi incertae sedis</taxon>
        <taxon>Mucoromycota</taxon>
        <taxon>Mortierellomycotina</taxon>
        <taxon>Mortierellomycetes</taxon>
        <taxon>Mortierellales</taxon>
        <taxon>Mortierellaceae</taxon>
        <taxon>Podila</taxon>
    </lineage>
</organism>
<dbReference type="AlphaFoldDB" id="A0A9P5SJB3"/>
<proteinExistence type="predicted"/>
<keyword evidence="2" id="KW-1185">Reference proteome</keyword>
<reference evidence="1" key="1">
    <citation type="journal article" date="2020" name="Fungal Divers.">
        <title>Resolving the Mortierellaceae phylogeny through synthesis of multi-gene phylogenetics and phylogenomics.</title>
        <authorList>
            <person name="Vandepol N."/>
            <person name="Liber J."/>
            <person name="Desiro A."/>
            <person name="Na H."/>
            <person name="Kennedy M."/>
            <person name="Barry K."/>
            <person name="Grigoriev I.V."/>
            <person name="Miller A.N."/>
            <person name="O'Donnell K."/>
            <person name="Stajich J.E."/>
            <person name="Bonito G."/>
        </authorList>
    </citation>
    <scope>NUCLEOTIDE SEQUENCE</scope>
    <source>
        <strain evidence="1">NVP1</strain>
    </source>
</reference>
<evidence type="ECO:0000313" key="1">
    <source>
        <dbReference type="EMBL" id="KAF9329140.1"/>
    </source>
</evidence>
<evidence type="ECO:0000313" key="2">
    <source>
        <dbReference type="Proteomes" id="UP000696485"/>
    </source>
</evidence>
<comment type="caution">
    <text evidence="1">The sequence shown here is derived from an EMBL/GenBank/DDBJ whole genome shotgun (WGS) entry which is preliminary data.</text>
</comment>
<accession>A0A9P5SJB3</accession>